<dbReference type="Proteomes" id="UP001144280">
    <property type="component" value="Unassembled WGS sequence"/>
</dbReference>
<evidence type="ECO:0000313" key="2">
    <source>
        <dbReference type="EMBL" id="GLI03218.1"/>
    </source>
</evidence>
<protein>
    <recommendedName>
        <fullName evidence="4">DUF732 domain-containing protein</fullName>
    </recommendedName>
</protein>
<organism evidence="2 3">
    <name type="scientific">Phytohabitans aurantiacus</name>
    <dbReference type="NCBI Taxonomy" id="3016789"/>
    <lineage>
        <taxon>Bacteria</taxon>
        <taxon>Bacillati</taxon>
        <taxon>Actinomycetota</taxon>
        <taxon>Actinomycetes</taxon>
        <taxon>Micromonosporales</taxon>
        <taxon>Micromonosporaceae</taxon>
    </lineage>
</organism>
<comment type="caution">
    <text evidence="2">The sequence shown here is derived from an EMBL/GenBank/DDBJ whole genome shotgun (WGS) entry which is preliminary data.</text>
</comment>
<feature type="region of interest" description="Disordered" evidence="1">
    <location>
        <begin position="14"/>
        <end position="49"/>
    </location>
</feature>
<evidence type="ECO:0000313" key="3">
    <source>
        <dbReference type="Proteomes" id="UP001144280"/>
    </source>
</evidence>
<sequence>MVATAVLLATGCGAGDDKPDQWVSPDPTRTSVPPGREGVAGIPPQPDQATARKYADALDKIDRDVVNGDVEQAVDRGRALCVTVQRAPEDEDALVKETVATFTSQRHPKGFGTAKSKRILTAVRKYLCPDY</sequence>
<accession>A0ABQ5R9F9</accession>
<name>A0ABQ5R9F9_9ACTN</name>
<dbReference type="EMBL" id="BSDI01000078">
    <property type="protein sequence ID" value="GLI03218.1"/>
    <property type="molecule type" value="Genomic_DNA"/>
</dbReference>
<reference evidence="2" key="1">
    <citation type="submission" date="2022-12" db="EMBL/GenBank/DDBJ databases">
        <title>New Phytohabitans aurantiacus sp. RD004123 nov., an actinomycete isolated from soil.</title>
        <authorList>
            <person name="Triningsih D.W."/>
            <person name="Harunari E."/>
            <person name="Igarashi Y."/>
        </authorList>
    </citation>
    <scope>NUCLEOTIDE SEQUENCE</scope>
    <source>
        <strain evidence="2">RD004123</strain>
    </source>
</reference>
<evidence type="ECO:0000256" key="1">
    <source>
        <dbReference type="SAM" id="MobiDB-lite"/>
    </source>
</evidence>
<gene>
    <name evidence="2" type="ORF">Pa4123_84960</name>
</gene>
<evidence type="ECO:0008006" key="4">
    <source>
        <dbReference type="Google" id="ProtNLM"/>
    </source>
</evidence>
<keyword evidence="3" id="KW-1185">Reference proteome</keyword>
<proteinExistence type="predicted"/>